<protein>
    <recommendedName>
        <fullName evidence="3">Transcriptional regulator, AbiEi antitoxin, Type IV TA system</fullName>
    </recommendedName>
</protein>
<sequence length="277" mass="30752">MWADAEPSWRDMAVALCRLGGGQHLSHVTAAQLWGIWLPIWMQDGEQIHVTGRKGFSGSMRRPGVVGHRAKLDPADVVEVEGLRLTTPARTWLDLAPLLNDPLDLVAAGDALLQRSDGPPRPDGVLGANPLATLTEIDAAMRRRRSVRGIQAAREARPMLREGVDSAPESRMRMVVVSAGLPEPVVNPVLVLGSGVRRQPDLALLEWKLALQYDGGGHAEQAQVNRDIWRDDDFDRHDWRTVKAGRDLYTAYGEQAFLDRLRRAMRAQEQRGFGPHH</sequence>
<evidence type="ECO:0008006" key="3">
    <source>
        <dbReference type="Google" id="ProtNLM"/>
    </source>
</evidence>
<organism evidence="1 2">
    <name type="scientific">Micrococcus terreus</name>
    <dbReference type="NCBI Taxonomy" id="574650"/>
    <lineage>
        <taxon>Bacteria</taxon>
        <taxon>Bacillati</taxon>
        <taxon>Actinomycetota</taxon>
        <taxon>Actinomycetes</taxon>
        <taxon>Micrococcales</taxon>
        <taxon>Micrococcaceae</taxon>
        <taxon>Micrococcus</taxon>
    </lineage>
</organism>
<gene>
    <name evidence="1" type="ORF">SAMN04487966_101224</name>
</gene>
<name>A0A1I7ME48_9MICC</name>
<dbReference type="Proteomes" id="UP000198881">
    <property type="component" value="Unassembled WGS sequence"/>
</dbReference>
<dbReference type="EMBL" id="FPCG01000001">
    <property type="protein sequence ID" value="SFV20207.1"/>
    <property type="molecule type" value="Genomic_DNA"/>
</dbReference>
<reference evidence="1 2" key="1">
    <citation type="submission" date="2016-10" db="EMBL/GenBank/DDBJ databases">
        <authorList>
            <person name="de Groot N.N."/>
        </authorList>
    </citation>
    <scope>NUCLEOTIDE SEQUENCE [LARGE SCALE GENOMIC DNA]</scope>
    <source>
        <strain evidence="1 2">CGMCC 1.7054</strain>
    </source>
</reference>
<keyword evidence="2" id="KW-1185">Reference proteome</keyword>
<dbReference type="AlphaFoldDB" id="A0A1I7ME48"/>
<evidence type="ECO:0000313" key="1">
    <source>
        <dbReference type="EMBL" id="SFV20207.1"/>
    </source>
</evidence>
<dbReference type="STRING" id="574650.SAMN04487966_101224"/>
<evidence type="ECO:0000313" key="2">
    <source>
        <dbReference type="Proteomes" id="UP000198881"/>
    </source>
</evidence>
<accession>A0A1I7ME48</accession>
<proteinExistence type="predicted"/>